<dbReference type="InterPro" id="IPR040191">
    <property type="entry name" value="UTP10"/>
</dbReference>
<dbReference type="PANTHER" id="PTHR13457:SF1">
    <property type="entry name" value="HEAT REPEAT-CONTAINING PROTEIN 1"/>
    <property type="match status" value="1"/>
</dbReference>
<keyword evidence="5" id="KW-0539">Nucleus</keyword>
<keyword evidence="9" id="KW-1185">Reference proteome</keyword>
<evidence type="ECO:0000256" key="6">
    <source>
        <dbReference type="ARBA" id="ARBA00023274"/>
    </source>
</evidence>
<dbReference type="OMA" id="NDVMWKQ"/>
<evidence type="ECO:0000259" key="7">
    <source>
        <dbReference type="SMART" id="SM01036"/>
    </source>
</evidence>
<comment type="subcellular location">
    <subcellularLocation>
        <location evidence="1">Nucleus</location>
        <location evidence="1">Nucleolus</location>
    </subcellularLocation>
</comment>
<evidence type="ECO:0000313" key="8">
    <source>
        <dbReference type="EMBL" id="EFJ24134.1"/>
    </source>
</evidence>
<dbReference type="GO" id="GO:0030515">
    <property type="term" value="F:snoRNA binding"/>
    <property type="evidence" value="ECO:0000318"/>
    <property type="project" value="GO_Central"/>
</dbReference>
<dbReference type="PANTHER" id="PTHR13457">
    <property type="entry name" value="BAP28"/>
    <property type="match status" value="1"/>
</dbReference>
<dbReference type="Gene3D" id="1.25.10.10">
    <property type="entry name" value="Leucine-rich Repeat Variant"/>
    <property type="match status" value="2"/>
</dbReference>
<dbReference type="eggNOG" id="KOG1837">
    <property type="taxonomic scope" value="Eukaryota"/>
</dbReference>
<dbReference type="InterPro" id="IPR056473">
    <property type="entry name" value="HEAT_Utp10/HEAT1"/>
</dbReference>
<dbReference type="Proteomes" id="UP000001514">
    <property type="component" value="Unassembled WGS sequence"/>
</dbReference>
<dbReference type="SUPFAM" id="SSF48371">
    <property type="entry name" value="ARM repeat"/>
    <property type="match status" value="2"/>
</dbReference>
<evidence type="ECO:0000313" key="9">
    <source>
        <dbReference type="Proteomes" id="UP000001514"/>
    </source>
</evidence>
<dbReference type="STRING" id="88036.D8RU37"/>
<dbReference type="GO" id="GO:0000462">
    <property type="term" value="P:maturation of SSU-rRNA from tricistronic rRNA transcript (SSU-rRNA, 5.8S rRNA, LSU-rRNA)"/>
    <property type="evidence" value="ECO:0000318"/>
    <property type="project" value="GO_Central"/>
</dbReference>
<accession>D8RU37</accession>
<dbReference type="Pfam" id="PF08146">
    <property type="entry name" value="BP28CT"/>
    <property type="match status" value="1"/>
</dbReference>
<dbReference type="KEGG" id="smo:SELMODRAFT_442574"/>
<evidence type="ECO:0000256" key="5">
    <source>
        <dbReference type="ARBA" id="ARBA00023242"/>
    </source>
</evidence>
<keyword evidence="3" id="KW-0690">Ribosome biogenesis</keyword>
<dbReference type="GO" id="GO:0032040">
    <property type="term" value="C:small-subunit processome"/>
    <property type="evidence" value="ECO:0000318"/>
    <property type="project" value="GO_Central"/>
</dbReference>
<dbReference type="HOGENOM" id="CLU_001128_3_0_1"/>
<keyword evidence="4" id="KW-0698">rRNA processing</keyword>
<reference evidence="8 9" key="1">
    <citation type="journal article" date="2011" name="Science">
        <title>The Selaginella genome identifies genetic changes associated with the evolution of vascular plants.</title>
        <authorList>
            <person name="Banks J.A."/>
            <person name="Nishiyama T."/>
            <person name="Hasebe M."/>
            <person name="Bowman J.L."/>
            <person name="Gribskov M."/>
            <person name="dePamphilis C."/>
            <person name="Albert V.A."/>
            <person name="Aono N."/>
            <person name="Aoyama T."/>
            <person name="Ambrose B.A."/>
            <person name="Ashton N.W."/>
            <person name="Axtell M.J."/>
            <person name="Barker E."/>
            <person name="Barker M.S."/>
            <person name="Bennetzen J.L."/>
            <person name="Bonawitz N.D."/>
            <person name="Chapple C."/>
            <person name="Cheng C."/>
            <person name="Correa L.G."/>
            <person name="Dacre M."/>
            <person name="DeBarry J."/>
            <person name="Dreyer I."/>
            <person name="Elias M."/>
            <person name="Engstrom E.M."/>
            <person name="Estelle M."/>
            <person name="Feng L."/>
            <person name="Finet C."/>
            <person name="Floyd S.K."/>
            <person name="Frommer W.B."/>
            <person name="Fujita T."/>
            <person name="Gramzow L."/>
            <person name="Gutensohn M."/>
            <person name="Harholt J."/>
            <person name="Hattori M."/>
            <person name="Heyl A."/>
            <person name="Hirai T."/>
            <person name="Hiwatashi Y."/>
            <person name="Ishikawa M."/>
            <person name="Iwata M."/>
            <person name="Karol K.G."/>
            <person name="Koehler B."/>
            <person name="Kolukisaoglu U."/>
            <person name="Kubo M."/>
            <person name="Kurata T."/>
            <person name="Lalonde S."/>
            <person name="Li K."/>
            <person name="Li Y."/>
            <person name="Litt A."/>
            <person name="Lyons E."/>
            <person name="Manning G."/>
            <person name="Maruyama T."/>
            <person name="Michael T.P."/>
            <person name="Mikami K."/>
            <person name="Miyazaki S."/>
            <person name="Morinaga S."/>
            <person name="Murata T."/>
            <person name="Mueller-Roeber B."/>
            <person name="Nelson D.R."/>
            <person name="Obara M."/>
            <person name="Oguri Y."/>
            <person name="Olmstead R.G."/>
            <person name="Onodera N."/>
            <person name="Petersen B.L."/>
            <person name="Pils B."/>
            <person name="Prigge M."/>
            <person name="Rensing S.A."/>
            <person name="Riano-Pachon D.M."/>
            <person name="Roberts A.W."/>
            <person name="Sato Y."/>
            <person name="Scheller H.V."/>
            <person name="Schulz B."/>
            <person name="Schulz C."/>
            <person name="Shakirov E.V."/>
            <person name="Shibagaki N."/>
            <person name="Shinohara N."/>
            <person name="Shippen D.E."/>
            <person name="Soerensen I."/>
            <person name="Sotooka R."/>
            <person name="Sugimoto N."/>
            <person name="Sugita M."/>
            <person name="Sumikawa N."/>
            <person name="Tanurdzic M."/>
            <person name="Theissen G."/>
            <person name="Ulvskov P."/>
            <person name="Wakazuki S."/>
            <person name="Weng J.K."/>
            <person name="Willats W.W."/>
            <person name="Wipf D."/>
            <person name="Wolf P.G."/>
            <person name="Yang L."/>
            <person name="Zimmer A.D."/>
            <person name="Zhu Q."/>
            <person name="Mitros T."/>
            <person name="Hellsten U."/>
            <person name="Loque D."/>
            <person name="Otillar R."/>
            <person name="Salamov A."/>
            <person name="Schmutz J."/>
            <person name="Shapiro H."/>
            <person name="Lindquist E."/>
            <person name="Lucas S."/>
            <person name="Rokhsar D."/>
            <person name="Grigoriev I.V."/>
        </authorList>
    </citation>
    <scope>NUCLEOTIDE SEQUENCE [LARGE SCALE GENOMIC DNA]</scope>
</reference>
<sequence>MATALGAQLKALSSIQGRETALVSGTRTRPSLLFDPRKAADIDLQAIFSIAQAGLQELLELNGAFVPFQRTLFSTESTQTDRELQTKEFNDKLNQSIASFLQVLSAFVLLPAAHQVLEYLIRRYKIHVYNVEDVMMSILPFHETSVFVRIVQLLKLKKTRWEFLKGVQKSGAAPPREVLVQRCTHDNAFLEAVCDTGLMGIKPLVNARTHVTFSCVTVMETLSKIPSVTKDVLNKVMPFILHAFENGVTDEYRVGGLMIIGLLTGKATLTKNLCSTLLESVSKAASRGDAQLSRLSLMIMIQILQTQEVDLFPRKAFKYTVKVKELPVLLTELSKLFDAERFIFLFSSALAEHSLRSRNYEKRFFEMIKELNLGRHVKVILSRLLNAGIEKEAEDNNFCAKDFFQKALPAIEKLYPSELDSAVKSLFQEKNSSIIKILDHVLKDSLRKPLEMAECSLYESIDHPKAEVRKLAVQHISEMSMTAEAAPIISGALLRRLGDSDLAVVHTVVSINGLEELIPPEKLIRPVCSLIHNCMDVLQRGPKPSRDDAKAVLKKCLELVETHFSGQDSSMQKEVQRCLLCYITVNTKTWKQNLQALNASAQFPVLLFKFLPKELPERSEDRGLKDAWYTEVNDKIVTAIAKSIVQDHTLTDLLLEAAMISDNAKMLSLRVLPRCFVEGPDGNSEQLLKKCIPFLREEWSAIATNTDTLGSVDYVSQYDADEYLLLGKGELILLALYRIIPFLDSSEVRDSIYLLFANFPTWDVFKPHLLILLGRTSDAVSFLLESSVTEDSTTPLQVHSLSILAWYISETSISDEKQLLLAVVGCIVALASSLKSVRAAAMRCLKTIKQEGQVLKRLFFLLQAIHASSKNFVNDRRFLSSFLHTSLDKSKLSEREIESIVMCLVEQALKLPLSMQGLFFEVLRAVPYTPSKAAAADNYFLELLQRRKAYHLVASTSSLGKLKHIEIDIIDYLLEINVEHISVLHSGKEQMRALLEALSTTGGSTGDPAVVRPCLLALKFLSSDLYNGLESCFQEAIFESLLELAAVTDNSICSSAQHTLDTLQIDLAIVSKYLGYLYSLDAFTGSERNKKSKRIENTKHWPRQGDELKVSIALLEFLLRMTKIDACGGLLKPLFELLRCHLNGQWPKCETEVSEGDVQHTAQLLLTVIENIIRSKPAECTSDMDADLLIEYLKVAKDDVTRTQVFSVIAAAGNCCPDRFLPHVVEIVSIAGASTVTEDVGHFHTVVQQMLDSVVPFWLKQMNDPRSLLEVFIEALPAVPPHRQTDLVKCVLRVTEEDRSISAFLLLLIRRYEKEAEMWPLSFAERLCMSYDPNTRISALVKLSAEFDLGALRTEDTSIWSTLQLSTRFIATQLQRLEVHLLDNDVVVQDACRTLMEHALQQLQMLSDKKMKALSEVGASCLDAAHLFLGSLTKLMSPSIFCKTVAFMLQNSNSAIRRKVFQIYVSKLKERDATPKKRSAASNFTGDLEGHMEIVAQISKLLEKQDLSFRTTQAAISSLDVAVQKFGGACASAFVSCLPAVLTKLEDEHRAVVVASVHCTASILSTAGAEALPSLPAVMAGLLKIAHQCTSEADNEKDLETAIAFALEAAVDKLGSFLSPYIEGIIGVVISPKFNKAGNLSTRFASLRTLASERLPARLLLDPLINSYKIAVDESETSVAFIFQMLAVMCSKMDRASVTAYHTKVFDLCKEALDLRRKRPESFVSRHTVEESVISAVTSLVMKLSETTFRPLFVTIQQWAASPVADGSQSIERSIVFYKLVNQLADKLRSVFVPYFRYLVDGCLAVLAKSGETRKSKKRKTVSVSADSGSALAKWHLKHLVVSSLHKCFLYDSVGFLDAPKFQQLLPSLADQLLEEAPPELDGSTDADVPTLAEADETVVSCLSRMALTAGTDVLWKPLNHEVLMKTRSGNARAKRLALDVVKQLAENLREEYLVFIPETIPFLSELLEDQNLAIVAKTQEVIKLLEELSGESLAQYM</sequence>
<dbReference type="FunCoup" id="D8RU37">
    <property type="interactions" value="4221"/>
</dbReference>
<dbReference type="OrthoDB" id="31183at2759"/>
<feature type="domain" description="BP28 C-terminal" evidence="7">
    <location>
        <begin position="1695"/>
        <end position="1856"/>
    </location>
</feature>
<gene>
    <name evidence="8" type="ORF">SELMODRAFT_442574</name>
</gene>
<comment type="similarity">
    <text evidence="2">Belongs to the HEATR1/UTP10 family.</text>
</comment>
<dbReference type="SMART" id="SM01036">
    <property type="entry name" value="BP28CT"/>
    <property type="match status" value="1"/>
</dbReference>
<dbReference type="Pfam" id="PF12397">
    <property type="entry name" value="U3snoRNP10"/>
    <property type="match status" value="1"/>
</dbReference>
<dbReference type="InterPro" id="IPR022125">
    <property type="entry name" value="U3snoRNP10_N"/>
</dbReference>
<dbReference type="GO" id="GO:0030686">
    <property type="term" value="C:90S preribosome"/>
    <property type="evidence" value="ECO:0000318"/>
    <property type="project" value="GO_Central"/>
</dbReference>
<evidence type="ECO:0000256" key="2">
    <source>
        <dbReference type="ARBA" id="ARBA00010559"/>
    </source>
</evidence>
<evidence type="ECO:0000256" key="3">
    <source>
        <dbReference type="ARBA" id="ARBA00022517"/>
    </source>
</evidence>
<dbReference type="GO" id="GO:0034455">
    <property type="term" value="C:t-UTP complex"/>
    <property type="evidence" value="ECO:0000318"/>
    <property type="project" value="GO_Central"/>
</dbReference>
<dbReference type="GO" id="GO:0045943">
    <property type="term" value="P:positive regulation of transcription by RNA polymerase I"/>
    <property type="evidence" value="ECO:0000318"/>
    <property type="project" value="GO_Central"/>
</dbReference>
<keyword evidence="6" id="KW-0687">Ribonucleoprotein</keyword>
<dbReference type="Pfam" id="PF23243">
    <property type="entry name" value="HEAT_HEATR1"/>
    <property type="match status" value="1"/>
</dbReference>
<proteinExistence type="inferred from homology"/>
<organism evidence="9">
    <name type="scientific">Selaginella moellendorffii</name>
    <name type="common">Spikemoss</name>
    <dbReference type="NCBI Taxonomy" id="88036"/>
    <lineage>
        <taxon>Eukaryota</taxon>
        <taxon>Viridiplantae</taxon>
        <taxon>Streptophyta</taxon>
        <taxon>Embryophyta</taxon>
        <taxon>Tracheophyta</taxon>
        <taxon>Lycopodiopsida</taxon>
        <taxon>Selaginellales</taxon>
        <taxon>Selaginellaceae</taxon>
        <taxon>Selaginella</taxon>
    </lineage>
</organism>
<dbReference type="EMBL" id="GL377590">
    <property type="protein sequence ID" value="EFJ24134.1"/>
    <property type="molecule type" value="Genomic_DNA"/>
</dbReference>
<name>D8RU37_SELML</name>
<protein>
    <recommendedName>
        <fullName evidence="7">BP28 C-terminal domain-containing protein</fullName>
    </recommendedName>
</protein>
<dbReference type="InParanoid" id="D8RU37"/>
<dbReference type="InterPro" id="IPR012954">
    <property type="entry name" value="BP28_C_dom"/>
</dbReference>
<evidence type="ECO:0000256" key="1">
    <source>
        <dbReference type="ARBA" id="ARBA00004604"/>
    </source>
</evidence>
<evidence type="ECO:0000256" key="4">
    <source>
        <dbReference type="ARBA" id="ARBA00022552"/>
    </source>
</evidence>
<dbReference type="InterPro" id="IPR016024">
    <property type="entry name" value="ARM-type_fold"/>
</dbReference>
<dbReference type="InterPro" id="IPR011989">
    <property type="entry name" value="ARM-like"/>
</dbReference>
<dbReference type="Gramene" id="EFJ24134">
    <property type="protein sequence ID" value="EFJ24134"/>
    <property type="gene ID" value="SELMODRAFT_442574"/>
</dbReference>